<evidence type="ECO:0000256" key="7">
    <source>
        <dbReference type="ARBA" id="ARBA00023054"/>
    </source>
</evidence>
<dbReference type="GO" id="GO:0005938">
    <property type="term" value="C:cell cortex"/>
    <property type="evidence" value="ECO:0007669"/>
    <property type="project" value="TreeGrafter"/>
</dbReference>
<dbReference type="GO" id="GO:0005634">
    <property type="term" value="C:nucleus"/>
    <property type="evidence" value="ECO:0007669"/>
    <property type="project" value="TreeGrafter"/>
</dbReference>
<keyword evidence="6" id="KW-0243">Dynein</keyword>
<gene>
    <name evidence="11" type="ORF">UY3_11619</name>
</gene>
<keyword evidence="5" id="KW-0493">Microtubule</keyword>
<dbReference type="PROSITE" id="PS50245">
    <property type="entry name" value="CAP_GLY_2"/>
    <property type="match status" value="1"/>
</dbReference>
<feature type="domain" description="CAP-Gly" evidence="10">
    <location>
        <begin position="95"/>
        <end position="137"/>
    </location>
</feature>
<dbReference type="GO" id="GO:0030286">
    <property type="term" value="C:dynein complex"/>
    <property type="evidence" value="ECO:0007669"/>
    <property type="project" value="UniProtKB-KW"/>
</dbReference>
<evidence type="ECO:0000256" key="4">
    <source>
        <dbReference type="ARBA" id="ARBA00022490"/>
    </source>
</evidence>
<evidence type="ECO:0000313" key="11">
    <source>
        <dbReference type="EMBL" id="EMP31260.1"/>
    </source>
</evidence>
<dbReference type="InterPro" id="IPR000938">
    <property type="entry name" value="CAP-Gly_domain"/>
</dbReference>
<dbReference type="InterPro" id="IPR044822">
    <property type="entry name" value="Myb_DNA-bind_4"/>
</dbReference>
<keyword evidence="12" id="KW-1185">Reference proteome</keyword>
<evidence type="ECO:0000256" key="2">
    <source>
        <dbReference type="ARBA" id="ARBA00011010"/>
    </source>
</evidence>
<dbReference type="GO" id="GO:0035371">
    <property type="term" value="C:microtubule plus-end"/>
    <property type="evidence" value="ECO:0007669"/>
    <property type="project" value="TreeGrafter"/>
</dbReference>
<comment type="similarity">
    <text evidence="2">Belongs to the dynactin 150 kDa subunit family.</text>
</comment>
<dbReference type="GO" id="GO:0031122">
    <property type="term" value="P:cytoplasmic microtubule organization"/>
    <property type="evidence" value="ECO:0007669"/>
    <property type="project" value="TreeGrafter"/>
</dbReference>
<sequence>MEWRCNHAAGAMFWIDALDRSGSSRTDLVQEHCLKVVGLGPPGSAAYGTMSKCKSLGASSTGTRMSVEASGKPLKVGSRVEVIGKGHRGTVAYVGATLFATGKWVGVILDEAKGKNDGTVQGRKYFTCEENHGIFVRQSQIQVFEDGADTTSPETPESSASKVPKRESLEAAKASKLCGKLISTGDRVDLISRGDHGVPELQKSSSMDEWEALDLIAVWGDESVLSELLFKRRNAKIFEKISQGMKDRGYHRDPQQCCVKLKELRQAYQKTQEVRVYEELHAILGGAPTTAPPLHVDSCKGGVSRNRNEDFGDKEDDSAHQACGETVFPYSQELFITIDLIPSQPGLPDLKGGEGSSVRLEPCWSQDMRDEVGEVVSFIGLTCVDERVELSRYTELVC</sequence>
<keyword evidence="8" id="KW-0206">Cytoskeleton</keyword>
<evidence type="ECO:0000256" key="5">
    <source>
        <dbReference type="ARBA" id="ARBA00022701"/>
    </source>
</evidence>
<dbReference type="Gene3D" id="2.30.30.190">
    <property type="entry name" value="CAP Gly-rich-like domain"/>
    <property type="match status" value="1"/>
</dbReference>
<dbReference type="Gene3D" id="1.10.10.60">
    <property type="entry name" value="Homeodomain-like"/>
    <property type="match status" value="1"/>
</dbReference>
<name>M7B6V8_CHEMY</name>
<dbReference type="SMART" id="SM01052">
    <property type="entry name" value="CAP_GLY"/>
    <property type="match status" value="1"/>
</dbReference>
<dbReference type="STRING" id="8469.M7B6V8"/>
<dbReference type="FunFam" id="2.30.30.190:FF:000003">
    <property type="entry name" value="dynactin subunit 1 isoform X1"/>
    <property type="match status" value="1"/>
</dbReference>
<proteinExistence type="inferred from homology"/>
<evidence type="ECO:0000256" key="1">
    <source>
        <dbReference type="ARBA" id="ARBA00004245"/>
    </source>
</evidence>
<comment type="subcellular location">
    <subcellularLocation>
        <location evidence="1">Cytoplasm</location>
        <location evidence="1">Cytoskeleton</location>
    </subcellularLocation>
</comment>
<reference evidence="12" key="1">
    <citation type="journal article" date="2013" name="Nat. Genet.">
        <title>The draft genomes of soft-shell turtle and green sea turtle yield insights into the development and evolution of the turtle-specific body plan.</title>
        <authorList>
            <person name="Wang Z."/>
            <person name="Pascual-Anaya J."/>
            <person name="Zadissa A."/>
            <person name="Li W."/>
            <person name="Niimura Y."/>
            <person name="Huang Z."/>
            <person name="Li C."/>
            <person name="White S."/>
            <person name="Xiong Z."/>
            <person name="Fang D."/>
            <person name="Wang B."/>
            <person name="Ming Y."/>
            <person name="Chen Y."/>
            <person name="Zheng Y."/>
            <person name="Kuraku S."/>
            <person name="Pignatelli M."/>
            <person name="Herrero J."/>
            <person name="Beal K."/>
            <person name="Nozawa M."/>
            <person name="Li Q."/>
            <person name="Wang J."/>
            <person name="Zhang H."/>
            <person name="Yu L."/>
            <person name="Shigenobu S."/>
            <person name="Wang J."/>
            <person name="Liu J."/>
            <person name="Flicek P."/>
            <person name="Searle S."/>
            <person name="Wang J."/>
            <person name="Kuratani S."/>
            <person name="Yin Y."/>
            <person name="Aken B."/>
            <person name="Zhang G."/>
            <person name="Irie N."/>
        </authorList>
    </citation>
    <scope>NUCLEOTIDE SEQUENCE [LARGE SCALE GENOMIC DNA]</scope>
</reference>
<evidence type="ECO:0000313" key="12">
    <source>
        <dbReference type="Proteomes" id="UP000031443"/>
    </source>
</evidence>
<dbReference type="Pfam" id="PF13837">
    <property type="entry name" value="Myb_DNA-bind_4"/>
    <property type="match status" value="1"/>
</dbReference>
<evidence type="ECO:0000256" key="8">
    <source>
        <dbReference type="ARBA" id="ARBA00023212"/>
    </source>
</evidence>
<dbReference type="InterPro" id="IPR036859">
    <property type="entry name" value="CAP-Gly_dom_sf"/>
</dbReference>
<evidence type="ECO:0000259" key="10">
    <source>
        <dbReference type="PROSITE" id="PS50245"/>
    </source>
</evidence>
<protein>
    <recommendedName>
        <fullName evidence="3">Dynactin subunit 1</fullName>
    </recommendedName>
</protein>
<dbReference type="PROSITE" id="PS00845">
    <property type="entry name" value="CAP_GLY_1"/>
    <property type="match status" value="1"/>
</dbReference>
<dbReference type="SUPFAM" id="SSF74924">
    <property type="entry name" value="Cap-Gly domain"/>
    <property type="match status" value="1"/>
</dbReference>
<dbReference type="PANTHER" id="PTHR18916:SF90">
    <property type="entry name" value="CAP-GLY DOMAIN-CONTAINING PROTEIN"/>
    <property type="match status" value="1"/>
</dbReference>
<evidence type="ECO:0000256" key="9">
    <source>
        <dbReference type="SAM" id="MobiDB-lite"/>
    </source>
</evidence>
<accession>M7B6V8</accession>
<dbReference type="Pfam" id="PF01302">
    <property type="entry name" value="CAP_GLY"/>
    <property type="match status" value="1"/>
</dbReference>
<feature type="region of interest" description="Disordered" evidence="9">
    <location>
        <begin position="146"/>
        <end position="166"/>
    </location>
</feature>
<evidence type="ECO:0000256" key="3">
    <source>
        <dbReference type="ARBA" id="ARBA00016574"/>
    </source>
</evidence>
<organism evidence="11 12">
    <name type="scientific">Chelonia mydas</name>
    <name type="common">Green sea-turtle</name>
    <name type="synonym">Chelonia agassizi</name>
    <dbReference type="NCBI Taxonomy" id="8469"/>
    <lineage>
        <taxon>Eukaryota</taxon>
        <taxon>Metazoa</taxon>
        <taxon>Chordata</taxon>
        <taxon>Craniata</taxon>
        <taxon>Vertebrata</taxon>
        <taxon>Euteleostomi</taxon>
        <taxon>Archelosauria</taxon>
        <taxon>Testudinata</taxon>
        <taxon>Testudines</taxon>
        <taxon>Cryptodira</taxon>
        <taxon>Durocryptodira</taxon>
        <taxon>Americhelydia</taxon>
        <taxon>Chelonioidea</taxon>
        <taxon>Cheloniidae</taxon>
        <taxon>Chelonia</taxon>
    </lineage>
</organism>
<dbReference type="EMBL" id="KB546240">
    <property type="protein sequence ID" value="EMP31260.1"/>
    <property type="molecule type" value="Genomic_DNA"/>
</dbReference>
<dbReference type="PANTHER" id="PTHR18916">
    <property type="entry name" value="DYNACTIN 1-RELATED MICROTUBULE-BINDING"/>
    <property type="match status" value="1"/>
</dbReference>
<dbReference type="GO" id="GO:0051010">
    <property type="term" value="F:microtubule plus-end binding"/>
    <property type="evidence" value="ECO:0007669"/>
    <property type="project" value="TreeGrafter"/>
</dbReference>
<keyword evidence="7" id="KW-0175">Coiled coil</keyword>
<evidence type="ECO:0000256" key="6">
    <source>
        <dbReference type="ARBA" id="ARBA00023017"/>
    </source>
</evidence>
<dbReference type="AlphaFoldDB" id="M7B6V8"/>
<keyword evidence="4" id="KW-0963">Cytoplasm</keyword>
<dbReference type="Proteomes" id="UP000031443">
    <property type="component" value="Unassembled WGS sequence"/>
</dbReference>
<feature type="compositionally biased region" description="Low complexity" evidence="9">
    <location>
        <begin position="150"/>
        <end position="159"/>
    </location>
</feature>